<protein>
    <submittedName>
        <fullName evidence="1">GAF domain-containing protein</fullName>
    </submittedName>
</protein>
<reference evidence="1 2" key="1">
    <citation type="journal article" date="2019" name="Int. J. Syst. Evol. Microbiol.">
        <title>Rufibacter sediminis sp. nov., isolated from freshwater lake sediment.</title>
        <authorList>
            <person name="Qu J.H."/>
            <person name="Zhang L.J."/>
            <person name="Fu Y.H."/>
            <person name="Li H.F."/>
        </authorList>
    </citation>
    <scope>NUCLEOTIDE SEQUENCE [LARGE SCALE GENOMIC DNA]</scope>
    <source>
        <strain evidence="1 2">H-1</strain>
    </source>
</reference>
<gene>
    <name evidence="1" type="ORF">H7U12_01750</name>
</gene>
<proteinExistence type="predicted"/>
<dbReference type="Gene3D" id="3.30.450.40">
    <property type="match status" value="1"/>
</dbReference>
<dbReference type="RefSeq" id="WP_186631937.1">
    <property type="nucleotide sequence ID" value="NZ_JACOAF010000004.1"/>
</dbReference>
<dbReference type="EMBL" id="JACOAF010000004">
    <property type="protein sequence ID" value="MBC3538384.1"/>
    <property type="molecule type" value="Genomic_DNA"/>
</dbReference>
<dbReference type="SUPFAM" id="SSF55781">
    <property type="entry name" value="GAF domain-like"/>
    <property type="match status" value="1"/>
</dbReference>
<comment type="caution">
    <text evidence="1">The sequence shown here is derived from an EMBL/GenBank/DDBJ whole genome shotgun (WGS) entry which is preliminary data.</text>
</comment>
<dbReference type="InterPro" id="IPR029016">
    <property type="entry name" value="GAF-like_dom_sf"/>
</dbReference>
<name>A0ABR6VMF7_9BACT</name>
<organism evidence="1 2">
    <name type="scientific">Rufibacter sediminis</name>
    <dbReference type="NCBI Taxonomy" id="2762756"/>
    <lineage>
        <taxon>Bacteria</taxon>
        <taxon>Pseudomonadati</taxon>
        <taxon>Bacteroidota</taxon>
        <taxon>Cytophagia</taxon>
        <taxon>Cytophagales</taxon>
        <taxon>Hymenobacteraceae</taxon>
        <taxon>Rufibacter</taxon>
    </lineage>
</organism>
<keyword evidence="2" id="KW-1185">Reference proteome</keyword>
<evidence type="ECO:0000313" key="2">
    <source>
        <dbReference type="Proteomes" id="UP000659698"/>
    </source>
</evidence>
<dbReference type="Proteomes" id="UP000659698">
    <property type="component" value="Unassembled WGS sequence"/>
</dbReference>
<accession>A0ABR6VMF7</accession>
<sequence length="778" mass="90089">MQSNDFQISASSFPFKAYLSLKPIITYWQQFQDDCKSSFTLCAQEINRQLQEIPEIQEPITDLNVLGPQHTCLIDLLMTAIFPPATHESEASGAVGPVYDASFYYTQPFKQIILNDSNHLKRPLNIDEHRMLFNRVRMLYLMILEKFYQVQVPHEEFLIYTVPDYQLGLYRHYNVVLNTQFLDITLTQSLPPLSEDDIQTMLDNIRDMDIWMELLPPHHFEVSGFYIMNLLDVTDQEVLSSLKNDLLERDVMLAPDRFEQLQEKIRILFRRPHLQLGVAAFHKNKSAFVNFGNKINHSFLLQSEITSSSYAGFKAIYDELVQEGVPLVIKNVEVTDELPEGVREEMLSMGIKNIVLALLRYGDEPIGILELGSPNPGDLDNFSISKVEQFLPLFSVAVNRNSEEIEARVQSVIREKFTAIHPVLEWRFREAAMNLLDRINASPNASSPEMEPIIFKDVYPLYAVADVRSSSTERNTAILGDLVEHLQLAERVLKQAVEVHSLPILDELRFSVSKHLRQLKKGVLVQDGITIFETLRTQVEPMFQFLEVTHPALVPHIQDYRDAMDPTLGILYKRRKAFEESLTLINETISEYVEQEELTAQEMFPHYFERFVTDGVEFNIYVGQSLVENQPFDLMFLRNLRLWQLMVICEVARRTQALKPQLKVPLETTQLILIHSQPLAIRFRQDERKFDVDGAYNIRYEIVKKRIDKALVRDTEERLTQPGKIAIVYSQARDANEYLEYIEYLQNKDILTEHVEQLEVEDLQGVSGLKALRVQIKC</sequence>
<evidence type="ECO:0000313" key="1">
    <source>
        <dbReference type="EMBL" id="MBC3538384.1"/>
    </source>
</evidence>